<feature type="non-terminal residue" evidence="2">
    <location>
        <position position="81"/>
    </location>
</feature>
<evidence type="ECO:0000313" key="2">
    <source>
        <dbReference type="EMBL" id="MEQ2216836.1"/>
    </source>
</evidence>
<evidence type="ECO:0000313" key="3">
    <source>
        <dbReference type="Proteomes" id="UP001434883"/>
    </source>
</evidence>
<gene>
    <name evidence="2" type="ORF">XENOCAPTIV_023188</name>
</gene>
<name>A0ABV0S9P4_9TELE</name>
<feature type="compositionally biased region" description="Basic and acidic residues" evidence="1">
    <location>
        <begin position="1"/>
        <end position="29"/>
    </location>
</feature>
<comment type="caution">
    <text evidence="2">The sequence shown here is derived from an EMBL/GenBank/DDBJ whole genome shotgun (WGS) entry which is preliminary data.</text>
</comment>
<accession>A0ABV0S9P4</accession>
<dbReference type="EMBL" id="JAHRIN010072484">
    <property type="protein sequence ID" value="MEQ2216836.1"/>
    <property type="molecule type" value="Genomic_DNA"/>
</dbReference>
<protein>
    <submittedName>
        <fullName evidence="2">Uncharacterized protein</fullName>
    </submittedName>
</protein>
<keyword evidence="3" id="KW-1185">Reference proteome</keyword>
<feature type="compositionally biased region" description="Acidic residues" evidence="1">
    <location>
        <begin position="50"/>
        <end position="69"/>
    </location>
</feature>
<proteinExistence type="predicted"/>
<dbReference type="Proteomes" id="UP001434883">
    <property type="component" value="Unassembled WGS sequence"/>
</dbReference>
<sequence>MLEIEALEREAEIREERAKETGDKGDGEHNLPSPLQTPPVPLGPSMALGESDDDDDDEEDGEDEEEEGVERERPIRLTNHT</sequence>
<organism evidence="2 3">
    <name type="scientific">Xenoophorus captivus</name>
    <dbReference type="NCBI Taxonomy" id="1517983"/>
    <lineage>
        <taxon>Eukaryota</taxon>
        <taxon>Metazoa</taxon>
        <taxon>Chordata</taxon>
        <taxon>Craniata</taxon>
        <taxon>Vertebrata</taxon>
        <taxon>Euteleostomi</taxon>
        <taxon>Actinopterygii</taxon>
        <taxon>Neopterygii</taxon>
        <taxon>Teleostei</taxon>
        <taxon>Neoteleostei</taxon>
        <taxon>Acanthomorphata</taxon>
        <taxon>Ovalentaria</taxon>
        <taxon>Atherinomorphae</taxon>
        <taxon>Cyprinodontiformes</taxon>
        <taxon>Goodeidae</taxon>
        <taxon>Xenoophorus</taxon>
    </lineage>
</organism>
<feature type="region of interest" description="Disordered" evidence="1">
    <location>
        <begin position="1"/>
        <end position="81"/>
    </location>
</feature>
<evidence type="ECO:0000256" key="1">
    <source>
        <dbReference type="SAM" id="MobiDB-lite"/>
    </source>
</evidence>
<reference evidence="2 3" key="1">
    <citation type="submission" date="2021-06" db="EMBL/GenBank/DDBJ databases">
        <authorList>
            <person name="Palmer J.M."/>
        </authorList>
    </citation>
    <scope>NUCLEOTIDE SEQUENCE [LARGE SCALE GENOMIC DNA]</scope>
    <source>
        <strain evidence="2 3">XC_2019</strain>
        <tissue evidence="2">Muscle</tissue>
    </source>
</reference>